<accession>A0ABR2KM35</accession>
<evidence type="ECO:0000313" key="2">
    <source>
        <dbReference type="EMBL" id="KAK8892144.1"/>
    </source>
</evidence>
<dbReference type="EMBL" id="JAPFFF010000004">
    <property type="protein sequence ID" value="KAK8892144.1"/>
    <property type="molecule type" value="Genomic_DNA"/>
</dbReference>
<dbReference type="PANTHER" id="PTHR35899">
    <property type="entry name" value="PAPAIN FAMILY CYSTEINE PROTEASE DOMAIN CONTAINING PROTEIN"/>
    <property type="match status" value="1"/>
</dbReference>
<keyword evidence="1" id="KW-0812">Transmembrane</keyword>
<gene>
    <name evidence="2" type="ORF">M9Y10_029367</name>
</gene>
<dbReference type="PANTHER" id="PTHR35899:SF1">
    <property type="entry name" value="PEPTIDASE C1A PAPAIN C-TERMINAL DOMAIN-CONTAINING PROTEIN"/>
    <property type="match status" value="1"/>
</dbReference>
<organism evidence="2 3">
    <name type="scientific">Tritrichomonas musculus</name>
    <dbReference type="NCBI Taxonomy" id="1915356"/>
    <lineage>
        <taxon>Eukaryota</taxon>
        <taxon>Metamonada</taxon>
        <taxon>Parabasalia</taxon>
        <taxon>Tritrichomonadida</taxon>
        <taxon>Tritrichomonadidae</taxon>
        <taxon>Tritrichomonas</taxon>
    </lineage>
</organism>
<dbReference type="Proteomes" id="UP001470230">
    <property type="component" value="Unassembled WGS sequence"/>
</dbReference>
<protein>
    <submittedName>
        <fullName evidence="2">Uncharacterized protein</fullName>
    </submittedName>
</protein>
<sequence length="530" mass="61096">MNQGNSNRLHELPLERIETTIANPGCIVFTFLAIFVIISCGGIIIFWLAYRHGLNMGLAALRVLQPPREEPLPTRFMINNSYFIPKRQYNLNIAFTFSVTYLLEAYYRFNGIDKKYLNSNQYLQISQEILAKTLIDLCKSNALNKTHFCVNRENPDNLITLSSYFGDQAVFPSELKLETLDTKNKSELEVNPLKFSVSDIQIFSGVSTTKRSLLISDQPHIMTMPMPMARFWFPCNDDSSNKICNERLFRCQYNLSKFCYYVDFPVEADFFNLKSDQLVAGPSQSQILIGYNDNFIPHQSYSNSNLPIGGFLIKNCHGEIGHSINYLMGEISNQEENEICPNPKNIFYWIPATLQCAKENSYNISNCNKNIHVRSGEKKLWGATELTCINETYCQKGDKYVLLSDENNSASYGTLLTGTQYAKVIKLDDCKIVEIDKLPIQFLYMAFLPTVYGKAKEEYCGHLFYSYDSMNLLSSRISTTTENWRVINAKIKWLKRSYPSTYHKYDYTYVINSLRNISYPNKTNYINFEL</sequence>
<evidence type="ECO:0000313" key="3">
    <source>
        <dbReference type="Proteomes" id="UP001470230"/>
    </source>
</evidence>
<keyword evidence="1" id="KW-1133">Transmembrane helix</keyword>
<name>A0ABR2KM35_9EUKA</name>
<reference evidence="2 3" key="1">
    <citation type="submission" date="2024-04" db="EMBL/GenBank/DDBJ databases">
        <title>Tritrichomonas musculus Genome.</title>
        <authorList>
            <person name="Alves-Ferreira E."/>
            <person name="Grigg M."/>
            <person name="Lorenzi H."/>
            <person name="Galac M."/>
        </authorList>
    </citation>
    <scope>NUCLEOTIDE SEQUENCE [LARGE SCALE GENOMIC DNA]</scope>
    <source>
        <strain evidence="2 3">EAF2021</strain>
    </source>
</reference>
<evidence type="ECO:0000256" key="1">
    <source>
        <dbReference type="SAM" id="Phobius"/>
    </source>
</evidence>
<proteinExistence type="predicted"/>
<keyword evidence="3" id="KW-1185">Reference proteome</keyword>
<keyword evidence="1" id="KW-0472">Membrane</keyword>
<feature type="transmembrane region" description="Helical" evidence="1">
    <location>
        <begin position="21"/>
        <end position="50"/>
    </location>
</feature>
<comment type="caution">
    <text evidence="2">The sequence shown here is derived from an EMBL/GenBank/DDBJ whole genome shotgun (WGS) entry which is preliminary data.</text>
</comment>